<dbReference type="GO" id="GO:0042910">
    <property type="term" value="F:xenobiotic transmembrane transporter activity"/>
    <property type="evidence" value="ECO:0007669"/>
    <property type="project" value="InterPro"/>
</dbReference>
<evidence type="ECO:0000256" key="10">
    <source>
        <dbReference type="SAM" id="Phobius"/>
    </source>
</evidence>
<feature type="transmembrane region" description="Helical" evidence="10">
    <location>
        <begin position="292"/>
        <end position="315"/>
    </location>
</feature>
<dbReference type="PIRSF" id="PIRSF006603">
    <property type="entry name" value="DinF"/>
    <property type="match status" value="1"/>
</dbReference>
<dbReference type="AlphaFoldDB" id="A0A1E3AEX6"/>
<evidence type="ECO:0000313" key="12">
    <source>
        <dbReference type="Proteomes" id="UP000094067"/>
    </source>
</evidence>
<evidence type="ECO:0000256" key="3">
    <source>
        <dbReference type="ARBA" id="ARBA00022106"/>
    </source>
</evidence>
<accession>A0A1E3AEX6</accession>
<evidence type="ECO:0000256" key="9">
    <source>
        <dbReference type="ARBA" id="ARBA00023251"/>
    </source>
</evidence>
<dbReference type="RefSeq" id="WP_081331232.1">
    <property type="nucleotide sequence ID" value="NZ_DAWDRA010000188.1"/>
</dbReference>
<dbReference type="Pfam" id="PF01554">
    <property type="entry name" value="MatE"/>
    <property type="match status" value="2"/>
</dbReference>
<name>A0A1E3AEX6_9FIRM</name>
<organism evidence="11 12">
    <name type="scientific">Eisenbergiella tayi</name>
    <dbReference type="NCBI Taxonomy" id="1432052"/>
    <lineage>
        <taxon>Bacteria</taxon>
        <taxon>Bacillati</taxon>
        <taxon>Bacillota</taxon>
        <taxon>Clostridia</taxon>
        <taxon>Lachnospirales</taxon>
        <taxon>Lachnospiraceae</taxon>
        <taxon>Eisenbergiella</taxon>
    </lineage>
</organism>
<sequence>MEAMTQDEARRQAHYEKMTQTPVPKLVTTLAIPTIISMMVSAIYNMADTFFVSQLGTSAVGAVGIVFSLMAIIQAVGFTLGMGSGTIVSLHLGAKEDDKATCAASTGFFTAIVMGLLLTIFGSIFVVPLMRLLGATETILPYARDYGQYILLAAPIMCASFVMNNIFRCEGKSVLGMLGIGTGGILNIILDPIFIFGLGLGTAGAAIATALSQTVSFIILLILFLKGKSDVRLRITKVSKKLKTYVDIITTGMPTLCRQGLASLASVALNVNAAIYGDAAVAAMSIVGRLMFFMFSAMLGFGQGFQPVAGFNYGAKKYGRVHEATRFTILVGTVVMAVFSLVIFIFSPQILMAFRRDDAVVIELGSFALRAQCLVMPFCGVTTTANMALQSTGQSGRATFLALCRQGVFFLPLILILPRFCGVLGVQLAQPLADACTMAASIPFLVAFMRRLKVMNVQEGENLCKE</sequence>
<comment type="caution">
    <text evidence="11">The sequence shown here is derived from an EMBL/GenBank/DDBJ whole genome shotgun (WGS) entry which is preliminary data.</text>
</comment>
<keyword evidence="4" id="KW-0813">Transport</keyword>
<evidence type="ECO:0000256" key="5">
    <source>
        <dbReference type="ARBA" id="ARBA00022475"/>
    </source>
</evidence>
<dbReference type="NCBIfam" id="TIGR00797">
    <property type="entry name" value="matE"/>
    <property type="match status" value="1"/>
</dbReference>
<dbReference type="CDD" id="cd13143">
    <property type="entry name" value="MATE_MepA_like"/>
    <property type="match status" value="1"/>
</dbReference>
<dbReference type="Proteomes" id="UP000094067">
    <property type="component" value="Unassembled WGS sequence"/>
</dbReference>
<feature type="transmembrane region" description="Helical" evidence="10">
    <location>
        <begin position="59"/>
        <end position="81"/>
    </location>
</feature>
<evidence type="ECO:0000256" key="7">
    <source>
        <dbReference type="ARBA" id="ARBA00022989"/>
    </source>
</evidence>
<comment type="similarity">
    <text evidence="2">Belongs to the multi antimicrobial extrusion (MATE) (TC 2.A.66.1) family. MepA subfamily.</text>
</comment>
<feature type="transmembrane region" description="Helical" evidence="10">
    <location>
        <begin position="26"/>
        <end position="47"/>
    </location>
</feature>
<evidence type="ECO:0000256" key="6">
    <source>
        <dbReference type="ARBA" id="ARBA00022692"/>
    </source>
</evidence>
<dbReference type="GO" id="GO:0005886">
    <property type="term" value="C:plasma membrane"/>
    <property type="evidence" value="ECO:0007669"/>
    <property type="project" value="UniProtKB-SubCell"/>
</dbReference>
<feature type="transmembrane region" description="Helical" evidence="10">
    <location>
        <begin position="102"/>
        <end position="126"/>
    </location>
</feature>
<keyword evidence="8 10" id="KW-0472">Membrane</keyword>
<dbReference type="PATRIC" id="fig|1432052.4.peg.3488"/>
<evidence type="ECO:0000256" key="2">
    <source>
        <dbReference type="ARBA" id="ARBA00008417"/>
    </source>
</evidence>
<dbReference type="PANTHER" id="PTHR43823">
    <property type="entry name" value="SPORULATION PROTEIN YKVU"/>
    <property type="match status" value="1"/>
</dbReference>
<dbReference type="InterPro" id="IPR048279">
    <property type="entry name" value="MdtK-like"/>
</dbReference>
<dbReference type="InterPro" id="IPR051327">
    <property type="entry name" value="MATE_MepA_subfamily"/>
</dbReference>
<evidence type="ECO:0000256" key="1">
    <source>
        <dbReference type="ARBA" id="ARBA00004651"/>
    </source>
</evidence>
<comment type="subcellular location">
    <subcellularLocation>
        <location evidence="1">Cell membrane</location>
        <topology evidence="1">Multi-pass membrane protein</topology>
    </subcellularLocation>
</comment>
<feature type="transmembrane region" description="Helical" evidence="10">
    <location>
        <begin position="327"/>
        <end position="347"/>
    </location>
</feature>
<dbReference type="GO" id="GO:0015297">
    <property type="term" value="F:antiporter activity"/>
    <property type="evidence" value="ECO:0007669"/>
    <property type="project" value="InterPro"/>
</dbReference>
<dbReference type="PANTHER" id="PTHR43823:SF3">
    <property type="entry name" value="MULTIDRUG EXPORT PROTEIN MEPA"/>
    <property type="match status" value="1"/>
</dbReference>
<feature type="transmembrane region" description="Helical" evidence="10">
    <location>
        <begin position="203"/>
        <end position="225"/>
    </location>
</feature>
<keyword evidence="5" id="KW-1003">Cell membrane</keyword>
<dbReference type="InterPro" id="IPR002528">
    <property type="entry name" value="MATE_fam"/>
</dbReference>
<proteinExistence type="inferred from homology"/>
<gene>
    <name evidence="11" type="primary">mepA_21</name>
    <name evidence="11" type="ORF">BEI61_03129</name>
</gene>
<feature type="transmembrane region" description="Helical" evidence="10">
    <location>
        <begin position="400"/>
        <end position="420"/>
    </location>
</feature>
<reference evidence="11 12" key="1">
    <citation type="submission" date="2016-07" db="EMBL/GenBank/DDBJ databases">
        <title>Characterization of isolates of Eisenbergiella tayi derived from blood cultures, using whole genome sequencing.</title>
        <authorList>
            <person name="Burdz T."/>
            <person name="Wiebe D."/>
            <person name="Huynh C."/>
            <person name="Bernard K."/>
        </authorList>
    </citation>
    <scope>NUCLEOTIDE SEQUENCE [LARGE SCALE GENOMIC DNA]</scope>
    <source>
        <strain evidence="11 12">NML 110608</strain>
    </source>
</reference>
<dbReference type="InterPro" id="IPR045070">
    <property type="entry name" value="MATE_MepA-like"/>
</dbReference>
<evidence type="ECO:0000256" key="8">
    <source>
        <dbReference type="ARBA" id="ARBA00023136"/>
    </source>
</evidence>
<evidence type="ECO:0000313" key="11">
    <source>
        <dbReference type="EMBL" id="ODM07239.1"/>
    </source>
</evidence>
<keyword evidence="7 10" id="KW-1133">Transmembrane helix</keyword>
<feature type="transmembrane region" description="Helical" evidence="10">
    <location>
        <begin position="146"/>
        <end position="167"/>
    </location>
</feature>
<feature type="transmembrane region" description="Helical" evidence="10">
    <location>
        <begin position="174"/>
        <end position="197"/>
    </location>
</feature>
<keyword evidence="9" id="KW-0046">Antibiotic resistance</keyword>
<protein>
    <recommendedName>
        <fullName evidence="3">Multidrug export protein MepA</fullName>
    </recommendedName>
</protein>
<dbReference type="OrthoDB" id="9811110at2"/>
<keyword evidence="6 10" id="KW-0812">Transmembrane</keyword>
<evidence type="ECO:0000256" key="4">
    <source>
        <dbReference type="ARBA" id="ARBA00022448"/>
    </source>
</evidence>
<dbReference type="EMBL" id="MCGH01000002">
    <property type="protein sequence ID" value="ODM07239.1"/>
    <property type="molecule type" value="Genomic_DNA"/>
</dbReference>
<dbReference type="GO" id="GO:0046677">
    <property type="term" value="P:response to antibiotic"/>
    <property type="evidence" value="ECO:0007669"/>
    <property type="project" value="UniProtKB-KW"/>
</dbReference>